<dbReference type="SUPFAM" id="SSF51735">
    <property type="entry name" value="NAD(P)-binding Rossmann-fold domains"/>
    <property type="match status" value="1"/>
</dbReference>
<feature type="domain" description="Opine dehydrogenase" evidence="1">
    <location>
        <begin position="182"/>
        <end position="327"/>
    </location>
</feature>
<keyword evidence="4" id="KW-1185">Reference proteome</keyword>
<dbReference type="InterPro" id="IPR028939">
    <property type="entry name" value="P5C_Rdtase_cat_N"/>
</dbReference>
<dbReference type="PANTHER" id="PTHR38015">
    <property type="entry name" value="BLR6086 PROTEIN"/>
    <property type="match status" value="1"/>
</dbReference>
<dbReference type="OrthoDB" id="4394513at2759"/>
<dbReference type="SUPFAM" id="SSF48179">
    <property type="entry name" value="6-phosphogluconate dehydrogenase C-terminal domain-like"/>
    <property type="match status" value="1"/>
</dbReference>
<dbReference type="InterPro" id="IPR013328">
    <property type="entry name" value="6PGD_dom2"/>
</dbReference>
<dbReference type="GO" id="GO:0016491">
    <property type="term" value="F:oxidoreductase activity"/>
    <property type="evidence" value="ECO:0007669"/>
    <property type="project" value="InterPro"/>
</dbReference>
<sequence length="367" mass="39434">MTKVAILGAGNLAWTLAGDLSLRPRSSYDVTVWTSPDHRSAFDAVAAGGPLRLTGVATGEFFPALETDLGGAVKSADFIIVTVPTLGHVDILNALAEHDLSTSAVIALPGGGFTLLARRLLRREQFPKFILETSTSPYACRKSGNTVAILGLKSQIEIAASKKLDAASRAAIAALFPQRLEWYQDLASIFFSNVNPVAHPAGILRAREAIESGVRPLPLFYKECIPAAIGVVLAVDGERLAIVRALGLQSNTDIGYSKAWYGTDAPDSKTFFETYEGYATIEAPGSINHRYIKEDVKHIMVLWVQIAAVCGVKVPVMEYIIDQASNALNEDLRQTGTTLASLGLEGADKDAILRALNGMDSTEFRRC</sequence>
<dbReference type="InParanoid" id="A0A2P5D758"/>
<evidence type="ECO:0000313" key="4">
    <source>
        <dbReference type="Proteomes" id="UP000237000"/>
    </source>
</evidence>
<protein>
    <submittedName>
        <fullName evidence="3">Fatty oxidation complex subunit</fullName>
    </submittedName>
</protein>
<dbReference type="InterPro" id="IPR051729">
    <property type="entry name" value="Opine/Lysopine_DH"/>
</dbReference>
<evidence type="ECO:0000259" key="2">
    <source>
        <dbReference type="Pfam" id="PF03807"/>
    </source>
</evidence>
<dbReference type="InterPro" id="IPR036291">
    <property type="entry name" value="NAD(P)-bd_dom_sf"/>
</dbReference>
<dbReference type="Gene3D" id="3.40.50.720">
    <property type="entry name" value="NAD(P)-binding Rossmann-like Domain"/>
    <property type="match status" value="1"/>
</dbReference>
<dbReference type="InterPro" id="IPR003421">
    <property type="entry name" value="Opine_DH"/>
</dbReference>
<dbReference type="PANTHER" id="PTHR38015:SF1">
    <property type="entry name" value="OPINE DEHYDROGENASE DOMAIN-CONTAINING PROTEIN"/>
    <property type="match status" value="1"/>
</dbReference>
<feature type="domain" description="Pyrroline-5-carboxylate reductase catalytic N-terminal" evidence="2">
    <location>
        <begin position="3"/>
        <end position="106"/>
    </location>
</feature>
<proteinExistence type="predicted"/>
<dbReference type="Gene3D" id="1.10.1040.10">
    <property type="entry name" value="N-(1-d-carboxylethyl)-l-norvaline Dehydrogenase, domain 2"/>
    <property type="match status" value="1"/>
</dbReference>
<evidence type="ECO:0000313" key="3">
    <source>
        <dbReference type="EMBL" id="PON69140.1"/>
    </source>
</evidence>
<dbReference type="AlphaFoldDB" id="A0A2P5D758"/>
<dbReference type="Pfam" id="PF02317">
    <property type="entry name" value="Octopine_DH"/>
    <property type="match status" value="1"/>
</dbReference>
<dbReference type="EMBL" id="JXTC01000290">
    <property type="protein sequence ID" value="PON69140.1"/>
    <property type="molecule type" value="Genomic_DNA"/>
</dbReference>
<comment type="caution">
    <text evidence="3">The sequence shown here is derived from an EMBL/GenBank/DDBJ whole genome shotgun (WGS) entry which is preliminary data.</text>
</comment>
<accession>A0A2P5D758</accession>
<organism evidence="3 4">
    <name type="scientific">Trema orientale</name>
    <name type="common">Charcoal tree</name>
    <name type="synonym">Celtis orientalis</name>
    <dbReference type="NCBI Taxonomy" id="63057"/>
    <lineage>
        <taxon>Eukaryota</taxon>
        <taxon>Viridiplantae</taxon>
        <taxon>Streptophyta</taxon>
        <taxon>Embryophyta</taxon>
        <taxon>Tracheophyta</taxon>
        <taxon>Spermatophyta</taxon>
        <taxon>Magnoliopsida</taxon>
        <taxon>eudicotyledons</taxon>
        <taxon>Gunneridae</taxon>
        <taxon>Pentapetalae</taxon>
        <taxon>rosids</taxon>
        <taxon>fabids</taxon>
        <taxon>Rosales</taxon>
        <taxon>Cannabaceae</taxon>
        <taxon>Trema</taxon>
    </lineage>
</organism>
<evidence type="ECO:0000259" key="1">
    <source>
        <dbReference type="Pfam" id="PF02317"/>
    </source>
</evidence>
<dbReference type="Pfam" id="PF03807">
    <property type="entry name" value="F420_oxidored"/>
    <property type="match status" value="1"/>
</dbReference>
<gene>
    <name evidence="3" type="ORF">TorRG33x02_259670</name>
</gene>
<name>A0A2P5D758_TREOI</name>
<dbReference type="Proteomes" id="UP000237000">
    <property type="component" value="Unassembled WGS sequence"/>
</dbReference>
<reference evidence="4" key="1">
    <citation type="submission" date="2016-06" db="EMBL/GenBank/DDBJ databases">
        <title>Parallel loss of symbiosis genes in relatives of nitrogen-fixing non-legume Parasponia.</title>
        <authorList>
            <person name="Van Velzen R."/>
            <person name="Holmer R."/>
            <person name="Bu F."/>
            <person name="Rutten L."/>
            <person name="Van Zeijl A."/>
            <person name="Liu W."/>
            <person name="Santuari L."/>
            <person name="Cao Q."/>
            <person name="Sharma T."/>
            <person name="Shen D."/>
            <person name="Roswanjaya Y."/>
            <person name="Wardhani T."/>
            <person name="Kalhor M.S."/>
            <person name="Jansen J."/>
            <person name="Van den Hoogen J."/>
            <person name="Gungor B."/>
            <person name="Hartog M."/>
            <person name="Hontelez J."/>
            <person name="Verver J."/>
            <person name="Yang W.-C."/>
            <person name="Schijlen E."/>
            <person name="Repin R."/>
            <person name="Schilthuizen M."/>
            <person name="Schranz E."/>
            <person name="Heidstra R."/>
            <person name="Miyata K."/>
            <person name="Fedorova E."/>
            <person name="Kohlen W."/>
            <person name="Bisseling T."/>
            <person name="Smit S."/>
            <person name="Geurts R."/>
        </authorList>
    </citation>
    <scope>NUCLEOTIDE SEQUENCE [LARGE SCALE GENOMIC DNA]</scope>
    <source>
        <strain evidence="4">cv. RG33-2</strain>
    </source>
</reference>
<dbReference type="InterPro" id="IPR008927">
    <property type="entry name" value="6-PGluconate_DH-like_C_sf"/>
</dbReference>